<sequence length="277" mass="31085">MAVITKGSPAWRYFGDFRGGLLAGQVLVLQVAHPVVAAGVRDHSNYTEDPWTRLMRTAASLSIYVYGGPEAAQYEADRLREVHRQFRGTREDGRPYSALDPHAYAWVHATLVQLAVDAQRFYGREIAPGDLEVYYAQMREVGWMLGIKDHHMPPDWASFRTYYDETIAGFAHNGTIGTLFDTIAAVPKPVAWLPDAIWNRLAGAQGRLQMFLIAATLPPVLRERVGLQWTDRRQRSFDRFRAVVRVAGTLVPPTLRSAHVRGLAALNVWYRGRVAAG</sequence>
<accession>A0ABX1IZD2</accession>
<gene>
    <name evidence="2" type="ORF">HFP15_07425</name>
</gene>
<keyword evidence="3" id="KW-1185">Reference proteome</keyword>
<evidence type="ECO:0000259" key="1">
    <source>
        <dbReference type="Pfam" id="PF09995"/>
    </source>
</evidence>
<dbReference type="PANTHER" id="PTHR36151">
    <property type="entry name" value="BLR2777 PROTEIN"/>
    <property type="match status" value="1"/>
</dbReference>
<evidence type="ECO:0000313" key="2">
    <source>
        <dbReference type="EMBL" id="NKQ52709.1"/>
    </source>
</evidence>
<dbReference type="PANTHER" id="PTHR36151:SF3">
    <property type="entry name" value="ER-BOUND OXYGENASE MPAB_MPAB'_RUBBER OXYGENASE CATALYTIC DOMAIN-CONTAINING PROTEIN"/>
    <property type="match status" value="1"/>
</dbReference>
<reference evidence="2 3" key="1">
    <citation type="submission" date="2020-04" db="EMBL/GenBank/DDBJ databases">
        <title>Novel species.</title>
        <authorList>
            <person name="Teo W.F.A."/>
            <person name="Lipun K."/>
            <person name="Srisuk N."/>
            <person name="Duangmal K."/>
        </authorList>
    </citation>
    <scope>NUCLEOTIDE SEQUENCE [LARGE SCALE GENOMIC DNA]</scope>
    <source>
        <strain evidence="2 3">K13G38</strain>
    </source>
</reference>
<organism evidence="2 3">
    <name type="scientific">Amycolatopsis acididurans</name>
    <dbReference type="NCBI Taxonomy" id="2724524"/>
    <lineage>
        <taxon>Bacteria</taxon>
        <taxon>Bacillati</taxon>
        <taxon>Actinomycetota</taxon>
        <taxon>Actinomycetes</taxon>
        <taxon>Pseudonocardiales</taxon>
        <taxon>Pseudonocardiaceae</taxon>
        <taxon>Amycolatopsis</taxon>
    </lineage>
</organism>
<feature type="domain" description="ER-bound oxygenase mpaB/mpaB'/Rubber oxygenase catalytic" evidence="1">
    <location>
        <begin position="11"/>
        <end position="245"/>
    </location>
</feature>
<dbReference type="Pfam" id="PF09995">
    <property type="entry name" value="MPAB_Lcp_cat"/>
    <property type="match status" value="1"/>
</dbReference>
<protein>
    <submittedName>
        <fullName evidence="2">DUF2236 domain-containing protein</fullName>
    </submittedName>
</protein>
<dbReference type="Proteomes" id="UP000715441">
    <property type="component" value="Unassembled WGS sequence"/>
</dbReference>
<name>A0ABX1IZD2_9PSEU</name>
<evidence type="ECO:0000313" key="3">
    <source>
        <dbReference type="Proteomes" id="UP000715441"/>
    </source>
</evidence>
<proteinExistence type="predicted"/>
<dbReference type="InterPro" id="IPR018713">
    <property type="entry name" value="MPAB/Lcp_cat_dom"/>
</dbReference>
<comment type="caution">
    <text evidence="2">The sequence shown here is derived from an EMBL/GenBank/DDBJ whole genome shotgun (WGS) entry which is preliminary data.</text>
</comment>
<dbReference type="EMBL" id="JAAXLS010000003">
    <property type="protein sequence ID" value="NKQ52709.1"/>
    <property type="molecule type" value="Genomic_DNA"/>
</dbReference>